<dbReference type="AlphaFoldDB" id="Q21I74"/>
<evidence type="ECO:0000313" key="2">
    <source>
        <dbReference type="Proteomes" id="UP000001947"/>
    </source>
</evidence>
<name>Q21I74_SACD2</name>
<gene>
    <name evidence="1" type="ordered locus">Sde_2345</name>
</gene>
<reference evidence="1 2" key="1">
    <citation type="journal article" date="2008" name="PLoS Genet.">
        <title>Complete genome sequence of the complex carbohydrate-degrading marine bacterium, Saccharophagus degradans strain 2-40 T.</title>
        <authorList>
            <person name="Weiner R.M."/>
            <person name="Taylor L.E.II."/>
            <person name="Henrissat B."/>
            <person name="Hauser L."/>
            <person name="Land M."/>
            <person name="Coutinho P.M."/>
            <person name="Rancurel C."/>
            <person name="Saunders E.H."/>
            <person name="Longmire A.G."/>
            <person name="Zhang H."/>
            <person name="Bayer E.A."/>
            <person name="Gilbert H.J."/>
            <person name="Larimer F."/>
            <person name="Zhulin I.B."/>
            <person name="Ekborg N.A."/>
            <person name="Lamed R."/>
            <person name="Richardson P.M."/>
            <person name="Borovok I."/>
            <person name="Hutcheson S."/>
        </authorList>
    </citation>
    <scope>NUCLEOTIDE SEQUENCE [LARGE SCALE GENOMIC DNA]</scope>
    <source>
        <strain evidence="2">2-40 / ATCC 43961 / DSM 17024</strain>
    </source>
</reference>
<proteinExistence type="predicted"/>
<evidence type="ECO:0000313" key="1">
    <source>
        <dbReference type="EMBL" id="ABD81605.1"/>
    </source>
</evidence>
<dbReference type="GeneID" id="98614009"/>
<dbReference type="RefSeq" id="WP_011468823.1">
    <property type="nucleotide sequence ID" value="NC_007912.1"/>
</dbReference>
<dbReference type="eggNOG" id="ENOG5033NXM">
    <property type="taxonomic scope" value="Bacteria"/>
</dbReference>
<sequence length="130" mass="14089">MFSSFSFASGGPKEVTLTPELAETLGFAIKVNPEGVATMIEMQGPLESPSGCPAKRSGSFLLGSNGEELFVYITELPVSNSKPEAIGYYTNKSHEMGVFIDYLCKGTKVLKSIRYSVPSISKWLITRPSN</sequence>
<dbReference type="STRING" id="203122.Sde_2345"/>
<dbReference type="EMBL" id="CP000282">
    <property type="protein sequence ID" value="ABD81605.1"/>
    <property type="molecule type" value="Genomic_DNA"/>
</dbReference>
<protein>
    <submittedName>
        <fullName evidence="1">Uncharacterized protein</fullName>
    </submittedName>
</protein>
<dbReference type="KEGG" id="sde:Sde_2345"/>
<dbReference type="HOGENOM" id="CLU_133854_0_0_6"/>
<dbReference type="Proteomes" id="UP000001947">
    <property type="component" value="Chromosome"/>
</dbReference>
<organism evidence="1 2">
    <name type="scientific">Saccharophagus degradans (strain 2-40 / ATCC 43961 / DSM 17024)</name>
    <dbReference type="NCBI Taxonomy" id="203122"/>
    <lineage>
        <taxon>Bacteria</taxon>
        <taxon>Pseudomonadati</taxon>
        <taxon>Pseudomonadota</taxon>
        <taxon>Gammaproteobacteria</taxon>
        <taxon>Cellvibrionales</taxon>
        <taxon>Cellvibrionaceae</taxon>
        <taxon>Saccharophagus</taxon>
    </lineage>
</organism>
<accession>Q21I74</accession>
<keyword evidence="2" id="KW-1185">Reference proteome</keyword>